<dbReference type="GO" id="GO:0046872">
    <property type="term" value="F:metal ion binding"/>
    <property type="evidence" value="ECO:0007669"/>
    <property type="project" value="UniProtKB-KW"/>
</dbReference>
<dbReference type="Pfam" id="PF13472">
    <property type="entry name" value="Lipase_GDSL_2"/>
    <property type="match status" value="1"/>
</dbReference>
<evidence type="ECO:0000256" key="5">
    <source>
        <dbReference type="SAM" id="MobiDB-lite"/>
    </source>
</evidence>
<dbReference type="Gene3D" id="3.40.50.1110">
    <property type="entry name" value="SGNH hydrolase"/>
    <property type="match status" value="1"/>
</dbReference>
<dbReference type="eggNOG" id="COG2010">
    <property type="taxonomic scope" value="Bacteria"/>
</dbReference>
<dbReference type="InterPro" id="IPR036909">
    <property type="entry name" value="Cyt_c-like_dom_sf"/>
</dbReference>
<dbReference type="Gene3D" id="1.10.760.10">
    <property type="entry name" value="Cytochrome c-like domain"/>
    <property type="match status" value="1"/>
</dbReference>
<dbReference type="Pfam" id="PF00034">
    <property type="entry name" value="Cytochrom_C"/>
    <property type="match status" value="1"/>
</dbReference>
<dbReference type="SUPFAM" id="SSF48371">
    <property type="entry name" value="ARM repeat"/>
    <property type="match status" value="1"/>
</dbReference>
<protein>
    <submittedName>
        <fullName evidence="8">Putative membrane-bound dehydrogenase</fullName>
    </submittedName>
</protein>
<keyword evidence="1 4" id="KW-0349">Heme</keyword>
<evidence type="ECO:0000256" key="6">
    <source>
        <dbReference type="SAM" id="SignalP"/>
    </source>
</evidence>
<gene>
    <name evidence="8" type="ordered locus">Sinac_4514</name>
</gene>
<evidence type="ECO:0000313" key="8">
    <source>
        <dbReference type="EMBL" id="AGA28697.1"/>
    </source>
</evidence>
<dbReference type="InterPro" id="IPR016024">
    <property type="entry name" value="ARM-type_fold"/>
</dbReference>
<feature type="domain" description="Cytochrome c" evidence="7">
    <location>
        <begin position="975"/>
        <end position="1109"/>
    </location>
</feature>
<dbReference type="Gene3D" id="1.25.10.10">
    <property type="entry name" value="Leucine-rich Repeat Variant"/>
    <property type="match status" value="1"/>
</dbReference>
<dbReference type="PANTHER" id="PTHR33546:SF1">
    <property type="entry name" value="LARGE, MULTIFUNCTIONAL SECRETED PROTEIN"/>
    <property type="match status" value="1"/>
</dbReference>
<dbReference type="InterPro" id="IPR013830">
    <property type="entry name" value="SGNH_hydro"/>
</dbReference>
<sequence length="1118" mass="124846">MTHAKRALLVLGSLLACSQAEPAIAQGPSKELAKKLLALPPRPQRPALSPSRLPLEFNKGERIAFVGNSFAERMNLFGHFETLLHTRFPDKELVVRNFARPADEVGIRQRSADYTALDDPLTAFGADTYFCFFGFNESFAGASGLEKFQADYLRFFDTIAEQYPRDDTKAPPRFVVISPIAFESTGDPLLPDGRAENERLRLYARASAEVAAKKGVAFVDLLEKSAGLMAAEPGMQLTINGCHLNERGDREVARLIDEAMFTIPSTASVGSPAYEKLRAAVNDKSWVHLQDYRMLNGWYVYGGRRTWDTETFPREYVKIRKMAEVRDQYVWNLVQNKSVPERPDDSGTGDLIVPQTRFGDPRQNYSEADSLRYLTPEQLVKSTTVPPGFAIEPFADETKFPELAKPVQLNFDNKGRLWVACMPTYPQWKPGDGKPSDKLVILEDTDKDGKADTCKVFYDKLQCPTGFEFWNGGVLVVDQPRLLWLKDTDGDDKADEVVHLVDGWATDDTHHTCGAFEWNHGGALHMLEGIATSTTLETPWGPHRSMGTGGAYVMDPRTLKVRQFALPGQYNMWCYVFNGWGQGIVGDGTTANHAWDTPLSGAQYRGRTGLNMVFDNEGMRPALGSEFLVSRHFPDDVQEQFTYACVINMNGMPRFSLKDDGGGYHGARLKHADGQPDDLIRSTDKHFRPADPQIGPDGALWFGDWANALIGHMQYSQRDPNRDHTRGRIYRLVYPERPLVEPVTQFGKPVPELLDQLRQYEWRTRYRARRELRDRPSDEVAAAVKTWVAKLDPKDQEFDRLRCEALWILESHHRLDADLLTQVLKDAPAFEARAAAVRILADERESFPQALDLLLAAAQDAHPRVRTEVARGLSYFSEPKAAAALLAMTQAPADYWCDYTIKQALGANESIWRADYLTGRIAKAGPRGSQMVTELMSASKAGAAALPFLQSLLSQEPKPDEERDKAMTGLAQLKGDQNRGREVFVRTCTACHRVGNGEGREYGPNLAGVAKRMPRAKIIHSVIDPNADVDPKYRSTMIATADGTIASGLVVSENDKEVEIFDGKATRKILVKDIEERSLRTQSSMPEGTASTLAPSEFVDLIEYLGAQNQDVKPEESK</sequence>
<dbReference type="Proteomes" id="UP000010798">
    <property type="component" value="Chromosome"/>
</dbReference>
<dbReference type="InterPro" id="IPR036514">
    <property type="entry name" value="SGNH_hydro_sf"/>
</dbReference>
<dbReference type="eggNOG" id="COG2755">
    <property type="taxonomic scope" value="Bacteria"/>
</dbReference>
<dbReference type="NCBIfam" id="TIGR02603">
    <property type="entry name" value="CxxCH_TIGR02603"/>
    <property type="match status" value="1"/>
</dbReference>
<dbReference type="CDD" id="cd01834">
    <property type="entry name" value="SGNH_hydrolase_like_2"/>
    <property type="match status" value="1"/>
</dbReference>
<accession>L0DHF9</accession>
<dbReference type="eggNOG" id="COG2133">
    <property type="taxonomic scope" value="Bacteria"/>
</dbReference>
<dbReference type="InterPro" id="IPR011041">
    <property type="entry name" value="Quinoprot_gluc/sorb_DH_b-prop"/>
</dbReference>
<name>L0DHF9_SINAD</name>
<dbReference type="GO" id="GO:0020037">
    <property type="term" value="F:heme binding"/>
    <property type="evidence" value="ECO:0007669"/>
    <property type="project" value="InterPro"/>
</dbReference>
<reference evidence="8 9" key="1">
    <citation type="submission" date="2012-02" db="EMBL/GenBank/DDBJ databases">
        <title>Complete sequence of chromosome of Singulisphaera acidiphila DSM 18658.</title>
        <authorList>
            <consortium name="US DOE Joint Genome Institute (JGI-PGF)"/>
            <person name="Lucas S."/>
            <person name="Copeland A."/>
            <person name="Lapidus A."/>
            <person name="Glavina del Rio T."/>
            <person name="Dalin E."/>
            <person name="Tice H."/>
            <person name="Bruce D."/>
            <person name="Goodwin L."/>
            <person name="Pitluck S."/>
            <person name="Peters L."/>
            <person name="Ovchinnikova G."/>
            <person name="Chertkov O."/>
            <person name="Kyrpides N."/>
            <person name="Mavromatis K."/>
            <person name="Ivanova N."/>
            <person name="Brettin T."/>
            <person name="Detter J.C."/>
            <person name="Han C."/>
            <person name="Larimer F."/>
            <person name="Land M."/>
            <person name="Hauser L."/>
            <person name="Markowitz V."/>
            <person name="Cheng J.-F."/>
            <person name="Hugenholtz P."/>
            <person name="Woyke T."/>
            <person name="Wu D."/>
            <person name="Tindall B."/>
            <person name="Pomrenke H."/>
            <person name="Brambilla E."/>
            <person name="Klenk H.-P."/>
            <person name="Eisen J.A."/>
        </authorList>
    </citation>
    <scope>NUCLEOTIDE SEQUENCE [LARGE SCALE GENOMIC DNA]</scope>
    <source>
        <strain evidence="9">ATCC BAA-1392 / DSM 18658 / VKM B-2454 / MOB10</strain>
    </source>
</reference>
<dbReference type="GO" id="GO:0009055">
    <property type="term" value="F:electron transfer activity"/>
    <property type="evidence" value="ECO:0007669"/>
    <property type="project" value="InterPro"/>
</dbReference>
<dbReference type="GO" id="GO:0016788">
    <property type="term" value="F:hydrolase activity, acting on ester bonds"/>
    <property type="evidence" value="ECO:0007669"/>
    <property type="project" value="UniProtKB-ARBA"/>
</dbReference>
<feature type="signal peptide" evidence="6">
    <location>
        <begin position="1"/>
        <end position="25"/>
    </location>
</feature>
<feature type="region of interest" description="Disordered" evidence="5">
    <location>
        <begin position="340"/>
        <end position="359"/>
    </location>
</feature>
<evidence type="ECO:0000313" key="9">
    <source>
        <dbReference type="Proteomes" id="UP000010798"/>
    </source>
</evidence>
<dbReference type="RefSeq" id="WP_015247813.1">
    <property type="nucleotide sequence ID" value="NC_019892.1"/>
</dbReference>
<dbReference type="InterPro" id="IPR013427">
    <property type="entry name" value="Haem-bd_dom_put"/>
</dbReference>
<evidence type="ECO:0000256" key="1">
    <source>
        <dbReference type="ARBA" id="ARBA00022617"/>
    </source>
</evidence>
<keyword evidence="6" id="KW-0732">Signal</keyword>
<dbReference type="PROSITE" id="PS51007">
    <property type="entry name" value="CYTC"/>
    <property type="match status" value="1"/>
</dbReference>
<dbReference type="SUPFAM" id="SSF52266">
    <property type="entry name" value="SGNH hydrolase"/>
    <property type="match status" value="1"/>
</dbReference>
<dbReference type="AlphaFoldDB" id="L0DHF9"/>
<dbReference type="Pfam" id="PF23500">
    <property type="entry name" value="DUF7133"/>
    <property type="match status" value="2"/>
</dbReference>
<dbReference type="KEGG" id="saci:Sinac_4514"/>
<dbReference type="InterPro" id="IPR009056">
    <property type="entry name" value="Cyt_c-like_dom"/>
</dbReference>
<organism evidence="8 9">
    <name type="scientific">Singulisphaera acidiphila (strain ATCC BAA-1392 / DSM 18658 / VKM B-2454 / MOB10)</name>
    <dbReference type="NCBI Taxonomy" id="886293"/>
    <lineage>
        <taxon>Bacteria</taxon>
        <taxon>Pseudomonadati</taxon>
        <taxon>Planctomycetota</taxon>
        <taxon>Planctomycetia</taxon>
        <taxon>Isosphaerales</taxon>
        <taxon>Isosphaeraceae</taxon>
        <taxon>Singulisphaera</taxon>
    </lineage>
</organism>
<dbReference type="SUPFAM" id="SSF50952">
    <property type="entry name" value="Soluble quinoprotein glucose dehydrogenase"/>
    <property type="match status" value="1"/>
</dbReference>
<dbReference type="Pfam" id="PF13646">
    <property type="entry name" value="HEAT_2"/>
    <property type="match status" value="1"/>
</dbReference>
<dbReference type="SUPFAM" id="SSF46626">
    <property type="entry name" value="Cytochrome c"/>
    <property type="match status" value="1"/>
</dbReference>
<evidence type="ECO:0000256" key="4">
    <source>
        <dbReference type="PROSITE-ProRule" id="PRU00433"/>
    </source>
</evidence>
<dbReference type="OrthoDB" id="228131at2"/>
<dbReference type="STRING" id="886293.Sinac_4514"/>
<evidence type="ECO:0000256" key="2">
    <source>
        <dbReference type="ARBA" id="ARBA00022723"/>
    </source>
</evidence>
<keyword evidence="9" id="KW-1185">Reference proteome</keyword>
<feature type="chain" id="PRO_5003940155" evidence="6">
    <location>
        <begin position="26"/>
        <end position="1118"/>
    </location>
</feature>
<dbReference type="PANTHER" id="PTHR33546">
    <property type="entry name" value="LARGE, MULTIFUNCTIONAL SECRETED PROTEIN-RELATED"/>
    <property type="match status" value="1"/>
</dbReference>
<keyword evidence="3 4" id="KW-0408">Iron</keyword>
<dbReference type="EMBL" id="CP003364">
    <property type="protein sequence ID" value="AGA28697.1"/>
    <property type="molecule type" value="Genomic_DNA"/>
</dbReference>
<dbReference type="InterPro" id="IPR055557">
    <property type="entry name" value="DUF7133"/>
</dbReference>
<dbReference type="NCBIfam" id="TIGR02604">
    <property type="entry name" value="Piru_Ver_Nterm"/>
    <property type="match status" value="1"/>
</dbReference>
<evidence type="ECO:0000256" key="3">
    <source>
        <dbReference type="ARBA" id="ARBA00023004"/>
    </source>
</evidence>
<dbReference type="PROSITE" id="PS51257">
    <property type="entry name" value="PROKAR_LIPOPROTEIN"/>
    <property type="match status" value="1"/>
</dbReference>
<evidence type="ECO:0000259" key="7">
    <source>
        <dbReference type="PROSITE" id="PS51007"/>
    </source>
</evidence>
<keyword evidence="2 4" id="KW-0479">Metal-binding</keyword>
<dbReference type="HOGENOM" id="CLU_003805_0_0_0"/>
<dbReference type="InterPro" id="IPR011989">
    <property type="entry name" value="ARM-like"/>
</dbReference>
<dbReference type="InterPro" id="IPR013428">
    <property type="entry name" value="Membrane-bound_put_N"/>
</dbReference>
<proteinExistence type="predicted"/>